<organism evidence="2 3">
    <name type="scientific">Litoribacter ruber</name>
    <dbReference type="NCBI Taxonomy" id="702568"/>
    <lineage>
        <taxon>Bacteria</taxon>
        <taxon>Pseudomonadati</taxon>
        <taxon>Bacteroidota</taxon>
        <taxon>Cytophagia</taxon>
        <taxon>Cytophagales</taxon>
        <taxon>Cyclobacteriaceae</taxon>
        <taxon>Litoribacter</taxon>
    </lineage>
</organism>
<evidence type="ECO:0000313" key="3">
    <source>
        <dbReference type="Proteomes" id="UP001319104"/>
    </source>
</evidence>
<dbReference type="RefSeq" id="WP_213944606.1">
    <property type="nucleotide sequence ID" value="NZ_JAHCMY010000002.1"/>
</dbReference>
<sequence>MKKVLLLAFLLLPALAYSQEHQVGVRLGEPLGITYKTFIDERISLEGIIGAAGANHAGYYRRAFNNNRPTGDAVYASHSTYSAFSLNARAAYHEDITNQFNITEGMLWAYGGVGAQLRSVQVDYLYSRPMSPTFFNSENRTNIDFGPEAFVGTEYYFQDLPISVFVEAGLFLELIDRPGHLRLQGAIGARYIF</sequence>
<name>A0AAP2CFN6_9BACT</name>
<keyword evidence="3" id="KW-1185">Reference proteome</keyword>
<keyword evidence="1" id="KW-0732">Signal</keyword>
<dbReference type="Proteomes" id="UP001319104">
    <property type="component" value="Unassembled WGS sequence"/>
</dbReference>
<evidence type="ECO:0008006" key="4">
    <source>
        <dbReference type="Google" id="ProtNLM"/>
    </source>
</evidence>
<protein>
    <recommendedName>
        <fullName evidence="4">Outer membrane beta-barrel protein</fullName>
    </recommendedName>
</protein>
<dbReference type="EMBL" id="JAHCMY010000002">
    <property type="protein sequence ID" value="MBS9523726.1"/>
    <property type="molecule type" value="Genomic_DNA"/>
</dbReference>
<proteinExistence type="predicted"/>
<dbReference type="AlphaFoldDB" id="A0AAP2CFN6"/>
<evidence type="ECO:0000313" key="2">
    <source>
        <dbReference type="EMBL" id="MBS9523726.1"/>
    </source>
</evidence>
<gene>
    <name evidence="2" type="ORF">KI659_06800</name>
</gene>
<evidence type="ECO:0000256" key="1">
    <source>
        <dbReference type="SAM" id="SignalP"/>
    </source>
</evidence>
<accession>A0AAP2CFN6</accession>
<comment type="caution">
    <text evidence="2">The sequence shown here is derived from an EMBL/GenBank/DDBJ whole genome shotgun (WGS) entry which is preliminary data.</text>
</comment>
<reference evidence="2 3" key="1">
    <citation type="submission" date="2021-05" db="EMBL/GenBank/DDBJ databases">
        <authorList>
            <person name="Zhang Z.D."/>
            <person name="Osman G."/>
        </authorList>
    </citation>
    <scope>NUCLEOTIDE SEQUENCE [LARGE SCALE GENOMIC DNA]</scope>
    <source>
        <strain evidence="2 3">KCTC 32217</strain>
    </source>
</reference>
<feature type="signal peptide" evidence="1">
    <location>
        <begin position="1"/>
        <end position="18"/>
    </location>
</feature>
<feature type="chain" id="PRO_5043031854" description="Outer membrane beta-barrel protein" evidence="1">
    <location>
        <begin position="19"/>
        <end position="193"/>
    </location>
</feature>